<gene>
    <name evidence="1" type="ORF">MLD38_026844</name>
</gene>
<evidence type="ECO:0000313" key="2">
    <source>
        <dbReference type="Proteomes" id="UP001057402"/>
    </source>
</evidence>
<dbReference type="EMBL" id="CM042886">
    <property type="protein sequence ID" value="KAI4342193.1"/>
    <property type="molecule type" value="Genomic_DNA"/>
</dbReference>
<sequence length="826" mass="91555">MGCATSKLDDLPAVALCRERCDSLDSAVRLRYSLSNHHLSYFITLSSLSQSFPSFFPNLPHPDLPPSSPNPKPKPNLPPAASSSSSAAPVPARNSRSGSHIDFDGSDDSDSDYGHIHDHSDYLGHLLLPDSDNVPQLQHFPADVDLPPGLGGFFGQGGFFHMNYMRKEASTPSVVFQQRPVIYQTVQFGEASSSSSGMLPPGYPPFLDQSNSSPYPGNAAGGGGGDVHPEYGYGKDGVSVGNYSNSPLQQGYGAPAKAPPPPPSPPHASAWDLLNPFESYEKYYPAAYTPSRDSRELRDEEGIPDLEDEHEFVKEVHGNSMFLNSGKNHNHARKGAVMEEEDEDDNEDEFHRKVDSESPKYQAMPSALSRNDEGDADGPEYEVHVVDKKVVDGEGRSGQGGGGVTRGSRSAAEALAAIEIQFQRASECGSEVARMLEVGKLPYNRKYRVAKSVAVKGSASKGSSEDAYRAADNEQLGMKSGNLSSTLQKLLLWEKKLYIEVKTEERMRVVHDRNVQKLKRLDETGAEAHKVDATRTLIQNLSTKIRMAIQVVDRISVTINKIRDEELWPQINELIEGLLRMWKSLHDCHLEQCQAVKESKNLGSILSLKKLGDSHLEATLQFQRELIDWTFGFANWASTQKGFACALNGWLLKCLLYEPEDKADGPVPFSPGQIGAPPIFVICHQWSQSMEKISEKEVVSSMYAFATGVLQFWELGKLEMRHRSNGNKDLEKRVKNLDKEDQKIQKQIQALEKAVVHVSGGIDIPVSETRKLVYQSDVSQSNTLHESLQRTFEAMERFTMDSMKVYEELLQRCKEEGISQFRNHGS</sequence>
<evidence type="ECO:0000313" key="1">
    <source>
        <dbReference type="EMBL" id="KAI4342193.1"/>
    </source>
</evidence>
<keyword evidence="2" id="KW-1185">Reference proteome</keyword>
<organism evidence="1 2">
    <name type="scientific">Melastoma candidum</name>
    <dbReference type="NCBI Taxonomy" id="119954"/>
    <lineage>
        <taxon>Eukaryota</taxon>
        <taxon>Viridiplantae</taxon>
        <taxon>Streptophyta</taxon>
        <taxon>Embryophyta</taxon>
        <taxon>Tracheophyta</taxon>
        <taxon>Spermatophyta</taxon>
        <taxon>Magnoliopsida</taxon>
        <taxon>eudicotyledons</taxon>
        <taxon>Gunneridae</taxon>
        <taxon>Pentapetalae</taxon>
        <taxon>rosids</taxon>
        <taxon>malvids</taxon>
        <taxon>Myrtales</taxon>
        <taxon>Melastomataceae</taxon>
        <taxon>Melastomatoideae</taxon>
        <taxon>Melastomateae</taxon>
        <taxon>Melastoma</taxon>
    </lineage>
</organism>
<dbReference type="Proteomes" id="UP001057402">
    <property type="component" value="Chromosome 7"/>
</dbReference>
<protein>
    <submittedName>
        <fullName evidence="1">Uncharacterized protein</fullName>
    </submittedName>
</protein>
<name>A0ACB9NZL2_9MYRT</name>
<proteinExistence type="predicted"/>
<accession>A0ACB9NZL2</accession>
<comment type="caution">
    <text evidence="1">The sequence shown here is derived from an EMBL/GenBank/DDBJ whole genome shotgun (WGS) entry which is preliminary data.</text>
</comment>
<reference evidence="2" key="1">
    <citation type="journal article" date="2023" name="Front. Plant Sci.">
        <title>Chromosomal-level genome assembly of Melastoma candidum provides insights into trichome evolution.</title>
        <authorList>
            <person name="Zhong Y."/>
            <person name="Wu W."/>
            <person name="Sun C."/>
            <person name="Zou P."/>
            <person name="Liu Y."/>
            <person name="Dai S."/>
            <person name="Zhou R."/>
        </authorList>
    </citation>
    <scope>NUCLEOTIDE SEQUENCE [LARGE SCALE GENOMIC DNA]</scope>
</reference>